<dbReference type="CDD" id="cd10909">
    <property type="entry name" value="ChtBD1_GH18_2"/>
    <property type="match status" value="2"/>
</dbReference>
<keyword evidence="2 4" id="KW-0378">Hydrolase</keyword>
<dbReference type="WBParaSite" id="SRAE_X000126700.1">
    <property type="protein sequence ID" value="SRAE_X000126700.1"/>
    <property type="gene ID" value="WBGene00266834"/>
</dbReference>
<dbReference type="GO" id="GO:0004568">
    <property type="term" value="F:chitinase activity"/>
    <property type="evidence" value="ECO:0007669"/>
    <property type="project" value="UniProtKB-ARBA"/>
</dbReference>
<evidence type="ECO:0000313" key="8">
    <source>
        <dbReference type="WBParaSite" id="SRAE_X000126700.1"/>
    </source>
</evidence>
<dbReference type="AlphaFoldDB" id="A0A090KUH2"/>
<dbReference type="InterPro" id="IPR001579">
    <property type="entry name" value="Glyco_hydro_18_chit_AS"/>
</dbReference>
<evidence type="ECO:0000313" key="6">
    <source>
        <dbReference type="EMBL" id="CEF59520.1"/>
    </source>
</evidence>
<dbReference type="GO" id="GO:0008061">
    <property type="term" value="F:chitin binding"/>
    <property type="evidence" value="ECO:0007669"/>
    <property type="project" value="UniProtKB-KW"/>
</dbReference>
<dbReference type="SMART" id="SM00270">
    <property type="entry name" value="ChtBD1"/>
    <property type="match status" value="3"/>
</dbReference>
<name>A0A090KUH2_STRRB</name>
<proteinExistence type="predicted"/>
<reference evidence="6" key="1">
    <citation type="submission" date="2014-09" db="EMBL/GenBank/DDBJ databases">
        <authorList>
            <person name="Aslett A.Martin."/>
        </authorList>
    </citation>
    <scope>NUCLEOTIDE SEQUENCE</scope>
    <source>
        <strain evidence="6">ED321 Heterogonic</strain>
    </source>
</reference>
<evidence type="ECO:0000256" key="4">
    <source>
        <dbReference type="RuleBase" id="RU000489"/>
    </source>
</evidence>
<dbReference type="PANTHER" id="PTHR46073">
    <property type="entry name" value="CHITINASE"/>
    <property type="match status" value="1"/>
</dbReference>
<dbReference type="InterPro" id="IPR017853">
    <property type="entry name" value="GH"/>
</dbReference>
<dbReference type="SUPFAM" id="SSF57016">
    <property type="entry name" value="Plant lectins/antimicrobial peptides"/>
    <property type="match status" value="1"/>
</dbReference>
<evidence type="ECO:0000259" key="5">
    <source>
        <dbReference type="PROSITE" id="PS51910"/>
    </source>
</evidence>
<organism evidence="6">
    <name type="scientific">Strongyloides ratti</name>
    <name type="common">Parasitic roundworm</name>
    <dbReference type="NCBI Taxonomy" id="34506"/>
    <lineage>
        <taxon>Eukaryota</taxon>
        <taxon>Metazoa</taxon>
        <taxon>Ecdysozoa</taxon>
        <taxon>Nematoda</taxon>
        <taxon>Chromadorea</taxon>
        <taxon>Rhabditida</taxon>
        <taxon>Tylenchina</taxon>
        <taxon>Panagrolaimomorpha</taxon>
        <taxon>Strongyloidoidea</taxon>
        <taxon>Strongyloididae</taxon>
        <taxon>Strongyloides</taxon>
    </lineage>
</organism>
<dbReference type="Proteomes" id="UP000035682">
    <property type="component" value="Unplaced"/>
</dbReference>
<keyword evidence="7" id="KW-1185">Reference proteome</keyword>
<dbReference type="SMART" id="SM00636">
    <property type="entry name" value="Glyco_18"/>
    <property type="match status" value="1"/>
</dbReference>
<dbReference type="PANTHER" id="PTHR46073:SF4">
    <property type="entry name" value="GH18 DOMAIN-CONTAINING PROTEIN"/>
    <property type="match status" value="1"/>
</dbReference>
<keyword evidence="3 4" id="KW-0326">Glycosidase</keyword>
<dbReference type="RefSeq" id="XP_024498731.1">
    <property type="nucleotide sequence ID" value="XM_024647030.1"/>
</dbReference>
<dbReference type="InterPro" id="IPR036861">
    <property type="entry name" value="Endochitinase-like_sf"/>
</dbReference>
<dbReference type="GO" id="GO:0005975">
    <property type="term" value="P:carbohydrate metabolic process"/>
    <property type="evidence" value="ECO:0007669"/>
    <property type="project" value="InterPro"/>
</dbReference>
<dbReference type="OMA" id="CCGKYGY"/>
<evidence type="ECO:0000313" key="9">
    <source>
        <dbReference type="WormBase" id="SRAE_X000126700"/>
    </source>
</evidence>
<evidence type="ECO:0000313" key="7">
    <source>
        <dbReference type="Proteomes" id="UP000035682"/>
    </source>
</evidence>
<evidence type="ECO:0000256" key="2">
    <source>
        <dbReference type="ARBA" id="ARBA00022801"/>
    </source>
</evidence>
<dbReference type="GO" id="GO:0006032">
    <property type="term" value="P:chitin catabolic process"/>
    <property type="evidence" value="ECO:0007669"/>
    <property type="project" value="UniProtKB-ARBA"/>
</dbReference>
<dbReference type="CTD" id="36384328"/>
<sequence length="640" mass="73520">MKCIKYFKYLLFYIFFIITLKKTVTLADSNKCSRRVIGYYTSWLEKFITESQARSLTHVIYSFVHLNSNGSLYIGDIKDSKLNKLAQDKLIHLFSMRKVNPNLKIMFAIGGWENSEHFSKISSTPQGRIAFILEIVKMIDKYDFDGVDIDWEYPTTGGAIEGVPEDKFNYVLLMKELREAFNYYEKKIGRYQKLIISFAGAAGEWTLNPGFDLTNLIRYVDFVNIMSYDYFGAWDSKWGAFTGPPAPLYHGSLRSMSGKMNVDWTIKYYYCNSNDLSKLNMGIPLYGRYWNNVGEPIDKEDDMWRMAIKNKKGKYDGGHITWRSLKHKINCTWNIENYKYHEKSKVPYIIEKKKFLSFENPRSIKEKMKYIEKKNLGGVMMWAIEYDDDSNTLLDTITSYNLCNNKNDNEPFKCSPLNEKRWWTADENETIAGMCGKSAPLYNGYYPVCDPEDSAFSCCGKYGYCGNGPEYCDCPECVDYGKYPELVLKEPTKPSSSVKWYTMDAEEGKRGRCGRNVPLMENGEYAICNPDDDAAFCCSAAGYCGSSSEHCSCDGCINFKERPDYKYSHIAWWTYSQSPQNSGKCGKNAPKLLNNATPICNPESENAHCCSVNGWCGTGVEYCECNGCVDFRKNPDFRFD</sequence>
<feature type="domain" description="GH18" evidence="5">
    <location>
        <begin position="34"/>
        <end position="404"/>
    </location>
</feature>
<dbReference type="InterPro" id="IPR011583">
    <property type="entry name" value="Chitinase_II/V-like_cat"/>
</dbReference>
<dbReference type="Gene3D" id="3.30.60.10">
    <property type="entry name" value="Endochitinase-like"/>
    <property type="match status" value="2"/>
</dbReference>
<dbReference type="WormBase" id="SRAE_X000126700">
    <property type="protein sequence ID" value="SRP05661"/>
    <property type="gene ID" value="WBGene00266834"/>
</dbReference>
<dbReference type="Gene3D" id="3.20.20.80">
    <property type="entry name" value="Glycosidases"/>
    <property type="match status" value="1"/>
</dbReference>
<dbReference type="InterPro" id="IPR029070">
    <property type="entry name" value="Chitinase_insertion_sf"/>
</dbReference>
<dbReference type="Gene3D" id="3.10.50.10">
    <property type="match status" value="1"/>
</dbReference>
<keyword evidence="1" id="KW-0147">Chitin-binding</keyword>
<dbReference type="PROSITE" id="PS01095">
    <property type="entry name" value="GH18_1"/>
    <property type="match status" value="1"/>
</dbReference>
<dbReference type="OrthoDB" id="10063355at2759"/>
<evidence type="ECO:0000256" key="3">
    <source>
        <dbReference type="ARBA" id="ARBA00023295"/>
    </source>
</evidence>
<reference evidence="8" key="3">
    <citation type="submission" date="2020-12" db="UniProtKB">
        <authorList>
            <consortium name="WormBaseParasite"/>
        </authorList>
    </citation>
    <scope>IDENTIFICATION</scope>
</reference>
<gene>
    <name evidence="6 8 9" type="ORF">SRAE_X000126700</name>
</gene>
<dbReference type="Pfam" id="PF00704">
    <property type="entry name" value="Glyco_hydro_18"/>
    <property type="match status" value="1"/>
</dbReference>
<dbReference type="SUPFAM" id="SSF51445">
    <property type="entry name" value="(Trans)glycosidases"/>
    <property type="match status" value="1"/>
</dbReference>
<dbReference type="PROSITE" id="PS51910">
    <property type="entry name" value="GH18_2"/>
    <property type="match status" value="1"/>
</dbReference>
<protein>
    <submittedName>
        <fullName evidence="8">GH18 domain-containing protein</fullName>
    </submittedName>
</protein>
<dbReference type="GeneID" id="36384328"/>
<dbReference type="InterPro" id="IPR001223">
    <property type="entry name" value="Glyco_hydro18_cat"/>
</dbReference>
<dbReference type="InterPro" id="IPR001002">
    <property type="entry name" value="Chitin-bd_1"/>
</dbReference>
<evidence type="ECO:0000256" key="1">
    <source>
        <dbReference type="ARBA" id="ARBA00022669"/>
    </source>
</evidence>
<accession>A0A090KUH2</accession>
<reference evidence="7" key="2">
    <citation type="submission" date="2014-09" db="EMBL/GenBank/DDBJ databases">
        <authorList>
            <person name="Martin A.A."/>
        </authorList>
    </citation>
    <scope>NUCLEOTIDE SEQUENCE</scope>
    <source>
        <strain evidence="7">ED321</strain>
    </source>
</reference>
<dbReference type="EMBL" id="LN609396">
    <property type="protein sequence ID" value="CEF59520.1"/>
    <property type="molecule type" value="Genomic_DNA"/>
</dbReference>